<dbReference type="RefSeq" id="WP_377120293.1">
    <property type="nucleotide sequence ID" value="NZ_JBHRSD010000002.1"/>
</dbReference>
<protein>
    <submittedName>
        <fullName evidence="3">Sulfite exporter TauE/SafE family protein</fullName>
    </submittedName>
</protein>
<dbReference type="EMBL" id="JBHRSD010000002">
    <property type="protein sequence ID" value="MFC3031246.1"/>
    <property type="molecule type" value="Genomic_DNA"/>
</dbReference>
<feature type="domain" description="Urease accessory protein UreH-like transmembrane" evidence="2">
    <location>
        <begin position="8"/>
        <end position="212"/>
    </location>
</feature>
<dbReference type="InterPro" id="IPR039447">
    <property type="entry name" value="UreH-like_TM_dom"/>
</dbReference>
<keyword evidence="1" id="KW-1133">Transmembrane helix</keyword>
<reference evidence="4" key="1">
    <citation type="journal article" date="2019" name="Int. J. Syst. Evol. Microbiol.">
        <title>The Global Catalogue of Microorganisms (GCM) 10K type strain sequencing project: providing services to taxonomists for standard genome sequencing and annotation.</title>
        <authorList>
            <consortium name="The Broad Institute Genomics Platform"/>
            <consortium name="The Broad Institute Genome Sequencing Center for Infectious Disease"/>
            <person name="Wu L."/>
            <person name="Ma J."/>
        </authorList>
    </citation>
    <scope>NUCLEOTIDE SEQUENCE [LARGE SCALE GENOMIC DNA]</scope>
    <source>
        <strain evidence="4">KCTC 42730</strain>
    </source>
</reference>
<accession>A0ABV7CF92</accession>
<feature type="transmembrane region" description="Helical" evidence="1">
    <location>
        <begin position="40"/>
        <end position="69"/>
    </location>
</feature>
<keyword evidence="1" id="KW-0472">Membrane</keyword>
<feature type="transmembrane region" description="Helical" evidence="1">
    <location>
        <begin position="6"/>
        <end position="28"/>
    </location>
</feature>
<name>A0ABV7CF92_9GAMM</name>
<feature type="transmembrane region" description="Helical" evidence="1">
    <location>
        <begin position="162"/>
        <end position="186"/>
    </location>
</feature>
<keyword evidence="4" id="KW-1185">Reference proteome</keyword>
<dbReference type="Proteomes" id="UP001595453">
    <property type="component" value="Unassembled WGS sequence"/>
</dbReference>
<organism evidence="3 4">
    <name type="scientific">Pseudoalteromonas fenneropenaei</name>
    <dbReference type="NCBI Taxonomy" id="1737459"/>
    <lineage>
        <taxon>Bacteria</taxon>
        <taxon>Pseudomonadati</taxon>
        <taxon>Pseudomonadota</taxon>
        <taxon>Gammaproteobacteria</taxon>
        <taxon>Alteromonadales</taxon>
        <taxon>Pseudoalteromonadaceae</taxon>
        <taxon>Pseudoalteromonas</taxon>
    </lineage>
</organism>
<feature type="transmembrane region" description="Helical" evidence="1">
    <location>
        <begin position="133"/>
        <end position="156"/>
    </location>
</feature>
<sequence>MSEINLTAAFIMGLFGSGHCIVMCGGIASSLQLAGRDKNALLLALCYNFGRLASYALAGALVASFGAAFASRNNVLALSLGALSGLFIILLGLYVMRVGATLQWFERIGKSLIWQHIVGLNRYLLPINSYPKALAYGALWGWLPCGLVYSALIWTLSAPNAAYGAALMVAFALGTFPLMLLSAQLANKVAHFINNLTVRLILGNVFIWYGVYLLIIATNKLVHYSN</sequence>
<evidence type="ECO:0000256" key="1">
    <source>
        <dbReference type="SAM" id="Phobius"/>
    </source>
</evidence>
<feature type="transmembrane region" description="Helical" evidence="1">
    <location>
        <begin position="198"/>
        <end position="217"/>
    </location>
</feature>
<evidence type="ECO:0000313" key="3">
    <source>
        <dbReference type="EMBL" id="MFC3031246.1"/>
    </source>
</evidence>
<comment type="caution">
    <text evidence="3">The sequence shown here is derived from an EMBL/GenBank/DDBJ whole genome shotgun (WGS) entry which is preliminary data.</text>
</comment>
<keyword evidence="1" id="KW-0812">Transmembrane</keyword>
<evidence type="ECO:0000313" key="4">
    <source>
        <dbReference type="Proteomes" id="UP001595453"/>
    </source>
</evidence>
<dbReference type="PANTHER" id="PTHR42208">
    <property type="entry name" value="HEAVY METAL TRANSPORTER-RELATED"/>
    <property type="match status" value="1"/>
</dbReference>
<proteinExistence type="predicted"/>
<feature type="transmembrane region" description="Helical" evidence="1">
    <location>
        <begin position="75"/>
        <end position="96"/>
    </location>
</feature>
<evidence type="ECO:0000259" key="2">
    <source>
        <dbReference type="Pfam" id="PF13386"/>
    </source>
</evidence>
<dbReference type="Pfam" id="PF13386">
    <property type="entry name" value="DsbD_2"/>
    <property type="match status" value="1"/>
</dbReference>
<gene>
    <name evidence="3" type="ORF">ACFOEE_01735</name>
</gene>
<dbReference type="PANTHER" id="PTHR42208:SF1">
    <property type="entry name" value="HEAVY METAL TRANSPORTER"/>
    <property type="match status" value="1"/>
</dbReference>